<protein>
    <submittedName>
        <fullName evidence="1">Uncharacterized protein</fullName>
    </submittedName>
</protein>
<sequence length="41" mass="4262">MDKGKRWDVAKPARDLRGDLPVIYITGDGGGGREGSGTTAS</sequence>
<dbReference type="Proteomes" id="UP001595796">
    <property type="component" value="Unassembled WGS sequence"/>
</dbReference>
<dbReference type="RefSeq" id="WP_379769975.1">
    <property type="nucleotide sequence ID" value="NZ_JBHSJF010000005.1"/>
</dbReference>
<evidence type="ECO:0000313" key="1">
    <source>
        <dbReference type="EMBL" id="MFC5067723.1"/>
    </source>
</evidence>
<organism evidence="1 2">
    <name type="scientific">Flaviflagellibacter deserti</name>
    <dbReference type="NCBI Taxonomy" id="2267266"/>
    <lineage>
        <taxon>Bacteria</taxon>
        <taxon>Pseudomonadati</taxon>
        <taxon>Pseudomonadota</taxon>
        <taxon>Alphaproteobacteria</taxon>
        <taxon>Hyphomicrobiales</taxon>
        <taxon>Flaviflagellibacter</taxon>
    </lineage>
</organism>
<accession>A0ABV9Z0X6</accession>
<proteinExistence type="predicted"/>
<reference evidence="2" key="1">
    <citation type="journal article" date="2019" name="Int. J. Syst. Evol. Microbiol.">
        <title>The Global Catalogue of Microorganisms (GCM) 10K type strain sequencing project: providing services to taxonomists for standard genome sequencing and annotation.</title>
        <authorList>
            <consortium name="The Broad Institute Genomics Platform"/>
            <consortium name="The Broad Institute Genome Sequencing Center for Infectious Disease"/>
            <person name="Wu L."/>
            <person name="Ma J."/>
        </authorList>
    </citation>
    <scope>NUCLEOTIDE SEQUENCE [LARGE SCALE GENOMIC DNA]</scope>
    <source>
        <strain evidence="2">CGMCC 1.16444</strain>
    </source>
</reference>
<comment type="caution">
    <text evidence="1">The sequence shown here is derived from an EMBL/GenBank/DDBJ whole genome shotgun (WGS) entry which is preliminary data.</text>
</comment>
<keyword evidence="2" id="KW-1185">Reference proteome</keyword>
<name>A0ABV9Z0X6_9HYPH</name>
<dbReference type="EMBL" id="JBHSJF010000005">
    <property type="protein sequence ID" value="MFC5067723.1"/>
    <property type="molecule type" value="Genomic_DNA"/>
</dbReference>
<evidence type="ECO:0000313" key="2">
    <source>
        <dbReference type="Proteomes" id="UP001595796"/>
    </source>
</evidence>
<gene>
    <name evidence="1" type="ORF">ACFPFW_06800</name>
</gene>